<evidence type="ECO:0000313" key="4">
    <source>
        <dbReference type="EMBL" id="RIA94673.1"/>
    </source>
</evidence>
<dbReference type="PROSITE" id="PS50005">
    <property type="entry name" value="TPR"/>
    <property type="match status" value="2"/>
</dbReference>
<evidence type="ECO:0000256" key="3">
    <source>
        <dbReference type="PROSITE-ProRule" id="PRU00339"/>
    </source>
</evidence>
<name>A0A397T8V3_9GLOM</name>
<keyword evidence="2 3" id="KW-0802">TPR repeat</keyword>
<reference evidence="4 5" key="1">
    <citation type="submission" date="2018-06" db="EMBL/GenBank/DDBJ databases">
        <title>Comparative genomics reveals the genomic features of Rhizophagus irregularis, R. cerebriforme, R. diaphanum and Gigaspora rosea, and their symbiotic lifestyle signature.</title>
        <authorList>
            <person name="Morin E."/>
            <person name="San Clemente H."/>
            <person name="Chen E.C.H."/>
            <person name="De La Providencia I."/>
            <person name="Hainaut M."/>
            <person name="Kuo A."/>
            <person name="Kohler A."/>
            <person name="Murat C."/>
            <person name="Tang N."/>
            <person name="Roy S."/>
            <person name="Loubradou J."/>
            <person name="Henrissat B."/>
            <person name="Grigoriev I.V."/>
            <person name="Corradi N."/>
            <person name="Roux C."/>
            <person name="Martin F.M."/>
        </authorList>
    </citation>
    <scope>NUCLEOTIDE SEQUENCE [LARGE SCALE GENOMIC DNA]</scope>
    <source>
        <strain evidence="4 5">DAOM 227022</strain>
    </source>
</reference>
<dbReference type="InterPro" id="IPR019734">
    <property type="entry name" value="TPR_rpt"/>
</dbReference>
<evidence type="ECO:0000256" key="1">
    <source>
        <dbReference type="ARBA" id="ARBA00022737"/>
    </source>
</evidence>
<dbReference type="AlphaFoldDB" id="A0A397T8V3"/>
<dbReference type="Proteomes" id="UP000265703">
    <property type="component" value="Unassembled WGS sequence"/>
</dbReference>
<dbReference type="GO" id="GO:0051879">
    <property type="term" value="F:Hsp90 protein binding"/>
    <property type="evidence" value="ECO:0007669"/>
    <property type="project" value="TreeGrafter"/>
</dbReference>
<dbReference type="OrthoDB" id="2335338at2759"/>
<accession>A0A397T8V3</accession>
<dbReference type="Pfam" id="PF07719">
    <property type="entry name" value="TPR_2"/>
    <property type="match status" value="1"/>
</dbReference>
<proteinExistence type="predicted"/>
<dbReference type="InterPro" id="IPR011990">
    <property type="entry name" value="TPR-like_helical_dom_sf"/>
</dbReference>
<dbReference type="SUPFAM" id="SSF48452">
    <property type="entry name" value="TPR-like"/>
    <property type="match status" value="1"/>
</dbReference>
<dbReference type="Pfam" id="PF13431">
    <property type="entry name" value="TPR_17"/>
    <property type="match status" value="1"/>
</dbReference>
<feature type="repeat" description="TPR" evidence="3">
    <location>
        <begin position="73"/>
        <end position="106"/>
    </location>
</feature>
<keyword evidence="1" id="KW-0677">Repeat</keyword>
<dbReference type="SMART" id="SM00028">
    <property type="entry name" value="TPR"/>
    <property type="match status" value="3"/>
</dbReference>
<dbReference type="EMBL" id="QKYT01000076">
    <property type="protein sequence ID" value="RIA94673.1"/>
    <property type="molecule type" value="Genomic_DNA"/>
</dbReference>
<gene>
    <name evidence="4" type="ORF">C1645_803451</name>
</gene>
<dbReference type="InterPro" id="IPR013105">
    <property type="entry name" value="TPR_2"/>
</dbReference>
<dbReference type="Gene3D" id="1.25.40.10">
    <property type="entry name" value="Tetratricopeptide repeat domain"/>
    <property type="match status" value="1"/>
</dbReference>
<dbReference type="PANTHER" id="PTHR22904:SF523">
    <property type="entry name" value="STRESS-INDUCED-PHOSPHOPROTEIN 1"/>
    <property type="match status" value="1"/>
</dbReference>
<evidence type="ECO:0000256" key="2">
    <source>
        <dbReference type="ARBA" id="ARBA00022803"/>
    </source>
</evidence>
<sequence>MATIENTLREEGNVFFNKKKYKEALKKYTEAINANPNDYFSWSNRAITHIKLHDYVEALADGKRCIEIEPNFARGHHRIANALENLKRYDECLGALNKSLQLDPNNALVKEDHKRVEKLINKRNRKNSTQLSSLEFSMMIRLSIACHAFEEGLNETRGAFETPTLMFFQDGLGFTFTLKSGIENITNGIMNDDRCFHFECDEGELIKRAILTEYFIKRPLDPDTLSIEETIRQYRIKKQREGWDIVRRELTANVRVYFLLGYLNVRFSRDAVEQLEGGVANIQKSVDLIIAARSIVPCARNLEHGVIFKPTFIRCLQVHLIKALMQLYEFKSEYQILTRIENEATNILTSCENYPISRDSEPMEYMCYSAPHFSEAYAGLGFVALKRFNDKLKDGPDFEILGLAINNYEKSAQYLPNDDPIKAKMIYNFTFCKLKLGNISFAEIRNHVTKAEKVEREATKMLGNLEDIDEHQPKTNINKLLKNIKRYGIAVKDGFIFPPLYDIDFKDENFGQLLALKIKQHIDVSSISEELSEIKV</sequence>
<dbReference type="STRING" id="658196.A0A397T8V3"/>
<dbReference type="PANTHER" id="PTHR22904">
    <property type="entry name" value="TPR REPEAT CONTAINING PROTEIN"/>
    <property type="match status" value="1"/>
</dbReference>
<organism evidence="4 5">
    <name type="scientific">Glomus cerebriforme</name>
    <dbReference type="NCBI Taxonomy" id="658196"/>
    <lineage>
        <taxon>Eukaryota</taxon>
        <taxon>Fungi</taxon>
        <taxon>Fungi incertae sedis</taxon>
        <taxon>Mucoromycota</taxon>
        <taxon>Glomeromycotina</taxon>
        <taxon>Glomeromycetes</taxon>
        <taxon>Glomerales</taxon>
        <taxon>Glomeraceae</taxon>
        <taxon>Glomus</taxon>
    </lineage>
</organism>
<keyword evidence="5" id="KW-1185">Reference proteome</keyword>
<comment type="caution">
    <text evidence="4">The sequence shown here is derived from an EMBL/GenBank/DDBJ whole genome shotgun (WGS) entry which is preliminary data.</text>
</comment>
<protein>
    <submittedName>
        <fullName evidence="4">Uncharacterized protein</fullName>
    </submittedName>
</protein>
<evidence type="ECO:0000313" key="5">
    <source>
        <dbReference type="Proteomes" id="UP000265703"/>
    </source>
</evidence>
<feature type="repeat" description="TPR" evidence="3">
    <location>
        <begin position="5"/>
        <end position="38"/>
    </location>
</feature>